<dbReference type="InterPro" id="IPR006634">
    <property type="entry name" value="TLC-dom"/>
</dbReference>
<dbReference type="PANTHER" id="PTHR31766:SF8">
    <property type="entry name" value="TLC DOMAIN-CONTAINING PROTEIN"/>
    <property type="match status" value="1"/>
</dbReference>
<dbReference type="PROSITE" id="PS50922">
    <property type="entry name" value="TLC"/>
    <property type="match status" value="1"/>
</dbReference>
<evidence type="ECO:0000256" key="4">
    <source>
        <dbReference type="ARBA" id="ARBA00023136"/>
    </source>
</evidence>
<feature type="transmembrane region" description="Helical" evidence="6">
    <location>
        <begin position="42"/>
        <end position="62"/>
    </location>
</feature>
<feature type="domain" description="TLC" evidence="7">
    <location>
        <begin position="36"/>
        <end position="245"/>
    </location>
</feature>
<feature type="transmembrane region" description="Helical" evidence="6">
    <location>
        <begin position="210"/>
        <end position="233"/>
    </location>
</feature>
<feature type="transmembrane region" description="Helical" evidence="6">
    <location>
        <begin position="12"/>
        <end position="30"/>
    </location>
</feature>
<keyword evidence="9" id="KW-1185">Reference proteome</keyword>
<keyword evidence="2 5" id="KW-0812">Transmembrane</keyword>
<feature type="transmembrane region" description="Helical" evidence="6">
    <location>
        <begin position="107"/>
        <end position="125"/>
    </location>
</feature>
<dbReference type="Proteomes" id="UP000327157">
    <property type="component" value="Unassembled WGS sequence"/>
</dbReference>
<dbReference type="InterPro" id="IPR040327">
    <property type="entry name" value="At5g14285-like"/>
</dbReference>
<comment type="caution">
    <text evidence="8">The sequence shown here is derived from an EMBL/GenBank/DDBJ whole genome shotgun (WGS) entry which is preliminary data.</text>
</comment>
<dbReference type="OrthoDB" id="204175at2759"/>
<keyword evidence="4 5" id="KW-0472">Membrane</keyword>
<keyword evidence="3 6" id="KW-1133">Transmembrane helix</keyword>
<organism evidence="8 9">
    <name type="scientific">Pyrus ussuriensis x Pyrus communis</name>
    <dbReference type="NCBI Taxonomy" id="2448454"/>
    <lineage>
        <taxon>Eukaryota</taxon>
        <taxon>Viridiplantae</taxon>
        <taxon>Streptophyta</taxon>
        <taxon>Embryophyta</taxon>
        <taxon>Tracheophyta</taxon>
        <taxon>Spermatophyta</taxon>
        <taxon>Magnoliopsida</taxon>
        <taxon>eudicotyledons</taxon>
        <taxon>Gunneridae</taxon>
        <taxon>Pentapetalae</taxon>
        <taxon>rosids</taxon>
        <taxon>fabids</taxon>
        <taxon>Rosales</taxon>
        <taxon>Rosaceae</taxon>
        <taxon>Amygdaloideae</taxon>
        <taxon>Maleae</taxon>
        <taxon>Pyrus</taxon>
    </lineage>
</organism>
<evidence type="ECO:0000256" key="5">
    <source>
        <dbReference type="PROSITE-ProRule" id="PRU00205"/>
    </source>
</evidence>
<evidence type="ECO:0000256" key="1">
    <source>
        <dbReference type="ARBA" id="ARBA00004141"/>
    </source>
</evidence>
<feature type="transmembrane region" description="Helical" evidence="6">
    <location>
        <begin position="173"/>
        <end position="190"/>
    </location>
</feature>
<dbReference type="PANTHER" id="PTHR31766">
    <property type="entry name" value="GLABROUS1 ENHANCER-BINDING PROTEIN-LIKE 2"/>
    <property type="match status" value="1"/>
</dbReference>
<dbReference type="SMART" id="SM00724">
    <property type="entry name" value="TLC"/>
    <property type="match status" value="1"/>
</dbReference>
<evidence type="ECO:0000313" key="9">
    <source>
        <dbReference type="Proteomes" id="UP000327157"/>
    </source>
</evidence>
<protein>
    <recommendedName>
        <fullName evidence="7">TLC domain-containing protein</fullName>
    </recommendedName>
</protein>
<evidence type="ECO:0000313" key="8">
    <source>
        <dbReference type="EMBL" id="KAB2620355.1"/>
    </source>
</evidence>
<evidence type="ECO:0000256" key="6">
    <source>
        <dbReference type="SAM" id="Phobius"/>
    </source>
</evidence>
<dbReference type="EMBL" id="SMOL01000338">
    <property type="protein sequence ID" value="KAB2620355.1"/>
    <property type="molecule type" value="Genomic_DNA"/>
</dbReference>
<accession>A0A5N5GXK1</accession>
<proteinExistence type="predicted"/>
<reference evidence="8 9" key="2">
    <citation type="submission" date="2019-11" db="EMBL/GenBank/DDBJ databases">
        <title>A de novo genome assembly of a pear dwarfing rootstock.</title>
        <authorList>
            <person name="Wang F."/>
            <person name="Wang J."/>
            <person name="Li S."/>
            <person name="Zhang Y."/>
            <person name="Fang M."/>
            <person name="Ma L."/>
            <person name="Zhao Y."/>
            <person name="Jiang S."/>
        </authorList>
    </citation>
    <scope>NUCLEOTIDE SEQUENCE [LARGE SCALE GENOMIC DNA]</scope>
    <source>
        <strain evidence="8">S2</strain>
        <tissue evidence="8">Leaf</tissue>
    </source>
</reference>
<dbReference type="AlphaFoldDB" id="A0A5N5GXK1"/>
<dbReference type="Pfam" id="PF03798">
    <property type="entry name" value="TRAM_LAG1_CLN8"/>
    <property type="match status" value="1"/>
</dbReference>
<dbReference type="GO" id="GO:0016020">
    <property type="term" value="C:membrane"/>
    <property type="evidence" value="ECO:0007669"/>
    <property type="project" value="UniProtKB-SubCell"/>
</dbReference>
<comment type="subcellular location">
    <subcellularLocation>
        <location evidence="1">Membrane</location>
        <topology evidence="1">Multi-pass membrane protein</topology>
    </subcellularLocation>
</comment>
<evidence type="ECO:0000259" key="7">
    <source>
        <dbReference type="PROSITE" id="PS50922"/>
    </source>
</evidence>
<gene>
    <name evidence="8" type="ORF">D8674_042556</name>
</gene>
<reference evidence="8 9" key="1">
    <citation type="submission" date="2019-09" db="EMBL/GenBank/DDBJ databases">
        <authorList>
            <person name="Ou C."/>
        </authorList>
    </citation>
    <scope>NUCLEOTIDE SEQUENCE [LARGE SCALE GENOMIC DNA]</scope>
    <source>
        <strain evidence="8">S2</strain>
        <tissue evidence="8">Leaf</tissue>
    </source>
</reference>
<evidence type="ECO:0000256" key="3">
    <source>
        <dbReference type="ARBA" id="ARBA00022989"/>
    </source>
</evidence>
<name>A0A5N5GXK1_9ROSA</name>
<sequence length="245" mass="27641">METSILPSPTLPTFFSIFLLIYLSAYFLLFRNWGPNHRPEASSCLISLSHGTAAAAMAAHAILRSHKATTFASPNTPTQNTVLEFSVAYFSLDLLHYVLFFPNDVLFILHHLATLYVFTTCRYVVRHGAHAILVLLLLAEITSGCQNAWTLAGFRRAGSPAAAKLYDFLSPKFYALYSVFRGILGPMFMYKMGVFYVSGAADPVIPRWAWVSWMVVISVAICLSILWVLNLWIDWCKNKMQKKMR</sequence>
<evidence type="ECO:0000256" key="2">
    <source>
        <dbReference type="ARBA" id="ARBA00022692"/>
    </source>
</evidence>